<organism evidence="1 2">
    <name type="scientific">Actinomadura miaoliensis</name>
    <dbReference type="NCBI Taxonomy" id="430685"/>
    <lineage>
        <taxon>Bacteria</taxon>
        <taxon>Bacillati</taxon>
        <taxon>Actinomycetota</taxon>
        <taxon>Actinomycetes</taxon>
        <taxon>Streptosporangiales</taxon>
        <taxon>Thermomonosporaceae</taxon>
        <taxon>Actinomadura</taxon>
    </lineage>
</organism>
<comment type="caution">
    <text evidence="1">The sequence shown here is derived from an EMBL/GenBank/DDBJ whole genome shotgun (WGS) entry which is preliminary data.</text>
</comment>
<name>A0ABP7WNL8_9ACTN</name>
<evidence type="ECO:0000313" key="1">
    <source>
        <dbReference type="EMBL" id="GAA4091715.1"/>
    </source>
</evidence>
<proteinExistence type="predicted"/>
<accession>A0ABP7WNL8</accession>
<evidence type="ECO:0000313" key="2">
    <source>
        <dbReference type="Proteomes" id="UP001500683"/>
    </source>
</evidence>
<keyword evidence="2" id="KW-1185">Reference proteome</keyword>
<sequence length="55" mass="6170">MSLGRTIGEHLSSTLPYGDVVSHDARVLLREFRGLPLLSAALACYLLDRGLRFRR</sequence>
<gene>
    <name evidence="1" type="ORF">GCM10022214_61220</name>
</gene>
<dbReference type="Proteomes" id="UP001500683">
    <property type="component" value="Unassembled WGS sequence"/>
</dbReference>
<reference evidence="2" key="1">
    <citation type="journal article" date="2019" name="Int. J. Syst. Evol. Microbiol.">
        <title>The Global Catalogue of Microorganisms (GCM) 10K type strain sequencing project: providing services to taxonomists for standard genome sequencing and annotation.</title>
        <authorList>
            <consortium name="The Broad Institute Genomics Platform"/>
            <consortium name="The Broad Institute Genome Sequencing Center for Infectious Disease"/>
            <person name="Wu L."/>
            <person name="Ma J."/>
        </authorList>
    </citation>
    <scope>NUCLEOTIDE SEQUENCE [LARGE SCALE GENOMIC DNA]</scope>
    <source>
        <strain evidence="2">JCM 16702</strain>
    </source>
</reference>
<dbReference type="EMBL" id="BAAAZG010000047">
    <property type="protein sequence ID" value="GAA4091715.1"/>
    <property type="molecule type" value="Genomic_DNA"/>
</dbReference>
<protein>
    <submittedName>
        <fullName evidence="1">Uncharacterized protein</fullName>
    </submittedName>
</protein>